<dbReference type="Pfam" id="PF00560">
    <property type="entry name" value="LRR_1"/>
    <property type="match status" value="1"/>
</dbReference>
<dbReference type="InterPro" id="IPR036705">
    <property type="entry name" value="Ribosyl_crysJ1_sf"/>
</dbReference>
<keyword evidence="2" id="KW-0677">Repeat</keyword>
<name>A0A6B0VD79_IXORI</name>
<dbReference type="Pfam" id="PF13855">
    <property type="entry name" value="LRR_8"/>
    <property type="match status" value="1"/>
</dbReference>
<dbReference type="PANTHER" id="PTHR16222:SF28">
    <property type="entry name" value="ADP-RIBOSYLGLYCOHYDROLASE"/>
    <property type="match status" value="1"/>
</dbReference>
<keyword evidence="1" id="KW-0433">Leucine-rich repeat</keyword>
<dbReference type="SMART" id="SM00364">
    <property type="entry name" value="LRR_BAC"/>
    <property type="match status" value="5"/>
</dbReference>
<accession>A0A6B0VD79</accession>
<dbReference type="SUPFAM" id="SSF101478">
    <property type="entry name" value="ADP-ribosylglycohydrolase"/>
    <property type="match status" value="1"/>
</dbReference>
<dbReference type="InterPro" id="IPR050792">
    <property type="entry name" value="ADP-ribosylglycohydrolase"/>
</dbReference>
<keyword evidence="3" id="KW-0460">Magnesium</keyword>
<dbReference type="PROSITE" id="PS51450">
    <property type="entry name" value="LRR"/>
    <property type="match status" value="4"/>
</dbReference>
<evidence type="ECO:0000256" key="3">
    <source>
        <dbReference type="PIRSR" id="PIRSR605502-1"/>
    </source>
</evidence>
<dbReference type="InterPro" id="IPR003591">
    <property type="entry name" value="Leu-rich_rpt_typical-subtyp"/>
</dbReference>
<organism evidence="4">
    <name type="scientific">Ixodes ricinus</name>
    <name type="common">Common tick</name>
    <name type="synonym">Acarus ricinus</name>
    <dbReference type="NCBI Taxonomy" id="34613"/>
    <lineage>
        <taxon>Eukaryota</taxon>
        <taxon>Metazoa</taxon>
        <taxon>Ecdysozoa</taxon>
        <taxon>Arthropoda</taxon>
        <taxon>Chelicerata</taxon>
        <taxon>Arachnida</taxon>
        <taxon>Acari</taxon>
        <taxon>Parasitiformes</taxon>
        <taxon>Ixodida</taxon>
        <taxon>Ixodoidea</taxon>
        <taxon>Ixodidae</taxon>
        <taxon>Ixodinae</taxon>
        <taxon>Ixodes</taxon>
    </lineage>
</organism>
<proteinExistence type="predicted"/>
<feature type="binding site" evidence="3">
    <location>
        <position position="338"/>
    </location>
    <ligand>
        <name>Mg(2+)</name>
        <dbReference type="ChEBI" id="CHEBI:18420"/>
        <label>1</label>
    </ligand>
</feature>
<dbReference type="AlphaFoldDB" id="A0A6B0VD79"/>
<evidence type="ECO:0000256" key="1">
    <source>
        <dbReference type="ARBA" id="ARBA00022614"/>
    </source>
</evidence>
<dbReference type="Gene3D" id="1.10.4080.10">
    <property type="entry name" value="ADP-ribosylation/Crystallin J1"/>
    <property type="match status" value="1"/>
</dbReference>
<dbReference type="SUPFAM" id="SSF52075">
    <property type="entry name" value="Outer arm dynein light chain 1"/>
    <property type="match status" value="1"/>
</dbReference>
<dbReference type="GO" id="GO:0046872">
    <property type="term" value="F:metal ion binding"/>
    <property type="evidence" value="ECO:0007669"/>
    <property type="project" value="UniProtKB-KW"/>
</dbReference>
<dbReference type="PRINTS" id="PR00019">
    <property type="entry name" value="LEURICHRPT"/>
</dbReference>
<dbReference type="Gene3D" id="3.80.10.10">
    <property type="entry name" value="Ribonuclease Inhibitor"/>
    <property type="match status" value="1"/>
</dbReference>
<evidence type="ECO:0000313" key="4">
    <source>
        <dbReference type="EMBL" id="MXV00294.1"/>
    </source>
</evidence>
<reference evidence="4" key="1">
    <citation type="submission" date="2019-12" db="EMBL/GenBank/DDBJ databases">
        <title>An insight into the sialome of adult female Ixodes ricinus ticks feeding for 6 days.</title>
        <authorList>
            <person name="Perner J."/>
            <person name="Ribeiro J.M.C."/>
        </authorList>
    </citation>
    <scope>NUCLEOTIDE SEQUENCE</scope>
    <source>
        <strain evidence="4">Semi-engorged</strain>
        <tissue evidence="4">Salivary glands</tissue>
    </source>
</reference>
<dbReference type="InterPro" id="IPR032675">
    <property type="entry name" value="LRR_dom_sf"/>
</dbReference>
<dbReference type="SMART" id="SM00369">
    <property type="entry name" value="LRR_TYP"/>
    <property type="match status" value="5"/>
</dbReference>
<dbReference type="EMBL" id="GIFC01018210">
    <property type="protein sequence ID" value="MXV00294.1"/>
    <property type="molecule type" value="Transcribed_RNA"/>
</dbReference>
<protein>
    <submittedName>
        <fullName evidence="4">Putative leucine rich domain-containing protein</fullName>
    </submittedName>
</protein>
<dbReference type="Pfam" id="PF03747">
    <property type="entry name" value="ADP_ribosyl_GH"/>
    <property type="match status" value="1"/>
</dbReference>
<dbReference type="InterPro" id="IPR005502">
    <property type="entry name" value="Ribosyl_crysJ1"/>
</dbReference>
<dbReference type="PANTHER" id="PTHR16222">
    <property type="entry name" value="ADP-RIBOSYLGLYCOHYDROLASE"/>
    <property type="match status" value="1"/>
</dbReference>
<comment type="cofactor">
    <cofactor evidence="3">
        <name>Mg(2+)</name>
        <dbReference type="ChEBI" id="CHEBI:18420"/>
    </cofactor>
    <text evidence="3">Binds 2 magnesium ions per subunit.</text>
</comment>
<dbReference type="InterPro" id="IPR001611">
    <property type="entry name" value="Leu-rich_rpt"/>
</dbReference>
<evidence type="ECO:0000256" key="2">
    <source>
        <dbReference type="ARBA" id="ARBA00022737"/>
    </source>
</evidence>
<sequence length="629" mass="68915">MGNIETHEGGGPPPDLTKRDLDLSVKVDDRSFHKHISGDHSEHAITELPWGLRDAVTLYESLNVSFNELTTIPPEIAFRIPHLRFLDLSYNRLTSLPTSLGFLFHLEELLLSSNQLTSIPDTVIHLKALQKLDLSHNLLKDIPDALGKIPALTKLNVSHNKLTSLPKSLGKATSLTTLLAGGNADITSPPLEICESGSDAVLKYLRESVAMQVPRTFVATAGQNKFPRVRGNQVATSVPNLHSAQAQYLQIQTDTVNTASRIKTPLLPPIGATKLDPSVLTDRITGLLYGAAIGDALGVATEFMSVDECAFYYDRESLEYACIRRDEHRVRWKQGDWTCNADQMFLVLDSLLRWAGVVDELDFAKRLLSWKRSGFPELGDLEGFLLSDLTKLVLQEDGYTSAPHQVALQVFQRSQPGTCNNGLAKAGETGASALVDNGSLTRAIVLGIPVFHNLPEVSSNSLRICLATHPEEQCRAASVAISTTLATILQGRHDLYSKRDVKNLVEIVRSQSEKQLTSESNLKSFKDCFEAGSFEELKLNDPLTSSHPFKALAASITALKQCTDYRSTLSQLAMQGGHSSVNCCLAGAFLGCRDGFSALPNSWVQGLLPKQRQWLNERANSLLDKMGLP</sequence>
<keyword evidence="3" id="KW-0479">Metal-binding</keyword>